<dbReference type="Gene3D" id="3.40.50.12230">
    <property type="match status" value="1"/>
</dbReference>
<evidence type="ECO:0000259" key="1">
    <source>
        <dbReference type="Pfam" id="PF00551"/>
    </source>
</evidence>
<feature type="domain" description="Formyl transferase C-terminal" evidence="2">
    <location>
        <begin position="195"/>
        <end position="287"/>
    </location>
</feature>
<dbReference type="Pfam" id="PF00551">
    <property type="entry name" value="Formyl_trans_N"/>
    <property type="match status" value="1"/>
</dbReference>
<dbReference type="RefSeq" id="WP_345005344.1">
    <property type="nucleotide sequence ID" value="NZ_BAABCY010000036.1"/>
</dbReference>
<evidence type="ECO:0000313" key="3">
    <source>
        <dbReference type="EMBL" id="GAA3566033.1"/>
    </source>
</evidence>
<evidence type="ECO:0000259" key="2">
    <source>
        <dbReference type="Pfam" id="PF02911"/>
    </source>
</evidence>
<accession>A0ABP6XEL2</accession>
<organism evidence="3 4">
    <name type="scientific">Snuella lapsa</name>
    <dbReference type="NCBI Taxonomy" id="870481"/>
    <lineage>
        <taxon>Bacteria</taxon>
        <taxon>Pseudomonadati</taxon>
        <taxon>Bacteroidota</taxon>
        <taxon>Flavobacteriia</taxon>
        <taxon>Flavobacteriales</taxon>
        <taxon>Flavobacteriaceae</taxon>
        <taxon>Snuella</taxon>
    </lineage>
</organism>
<dbReference type="InterPro" id="IPR036477">
    <property type="entry name" value="Formyl_transf_N_sf"/>
</dbReference>
<dbReference type="InterPro" id="IPR011034">
    <property type="entry name" value="Formyl_transferase-like_C_sf"/>
</dbReference>
<dbReference type="Pfam" id="PF02911">
    <property type="entry name" value="Formyl_trans_C"/>
    <property type="match status" value="1"/>
</dbReference>
<dbReference type="Proteomes" id="UP001500954">
    <property type="component" value="Unassembled WGS sequence"/>
</dbReference>
<protein>
    <submittedName>
        <fullName evidence="3">Methionyl-tRNA formyltransferase</fullName>
    </submittedName>
</protein>
<dbReference type="InterPro" id="IPR002376">
    <property type="entry name" value="Formyl_transf_N"/>
</dbReference>
<keyword evidence="4" id="KW-1185">Reference proteome</keyword>
<proteinExistence type="predicted"/>
<evidence type="ECO:0000313" key="4">
    <source>
        <dbReference type="Proteomes" id="UP001500954"/>
    </source>
</evidence>
<reference evidence="4" key="1">
    <citation type="journal article" date="2019" name="Int. J. Syst. Evol. Microbiol.">
        <title>The Global Catalogue of Microorganisms (GCM) 10K type strain sequencing project: providing services to taxonomists for standard genome sequencing and annotation.</title>
        <authorList>
            <consortium name="The Broad Institute Genomics Platform"/>
            <consortium name="The Broad Institute Genome Sequencing Center for Infectious Disease"/>
            <person name="Wu L."/>
            <person name="Ma J."/>
        </authorList>
    </citation>
    <scope>NUCLEOTIDE SEQUENCE [LARGE SCALE GENOMIC DNA]</scope>
    <source>
        <strain evidence="4">JCM 17111</strain>
    </source>
</reference>
<comment type="caution">
    <text evidence="3">The sequence shown here is derived from an EMBL/GenBank/DDBJ whole genome shotgun (WGS) entry which is preliminary data.</text>
</comment>
<dbReference type="PANTHER" id="PTHR11138:SF5">
    <property type="entry name" value="METHIONYL-TRNA FORMYLTRANSFERASE, MITOCHONDRIAL"/>
    <property type="match status" value="1"/>
</dbReference>
<name>A0ABP6XEL2_9FLAO</name>
<gene>
    <name evidence="3" type="ORF">GCM10022395_15510</name>
</gene>
<dbReference type="PANTHER" id="PTHR11138">
    <property type="entry name" value="METHIONYL-TRNA FORMYLTRANSFERASE"/>
    <property type="match status" value="1"/>
</dbReference>
<dbReference type="InterPro" id="IPR005793">
    <property type="entry name" value="Formyl_trans_C"/>
</dbReference>
<feature type="domain" description="Formyl transferase N-terminal" evidence="1">
    <location>
        <begin position="63"/>
        <end position="160"/>
    </location>
</feature>
<dbReference type="EMBL" id="BAABCY010000036">
    <property type="protein sequence ID" value="GAA3566033.1"/>
    <property type="molecule type" value="Genomic_DNA"/>
</dbReference>
<sequence length="293" mass="33240">MLKLGILCSGGLGHDTLLKIVDRYNVCFVLTDKGSKKIIDLCENKGIICFAGNPRNGVGYNFIKDIQVDVIASINYLFLIEEDIIQHPNQLVFNVHGSLLPKYRGRTPHVWAIINNEKETGITAHKIDVGCDTGAIIEQTRVPINEKDTGADILKKYAEKYFPLVEKVLTLATNQNIQLEEQDNTEATYFGKRVPEDGEINWDWYKERIRNWVRAQANPYPGAFTFYEGHKIIIDKIRYSNLGFQSQVDNGTILQSEEEIVVKTPNGAVVLEKIRTENITFIKGKKLGNENRK</sequence>
<dbReference type="CDD" id="cd08369">
    <property type="entry name" value="FMT_core"/>
    <property type="match status" value="1"/>
</dbReference>
<dbReference type="SUPFAM" id="SSF53328">
    <property type="entry name" value="Formyltransferase"/>
    <property type="match status" value="1"/>
</dbReference>
<dbReference type="SUPFAM" id="SSF50486">
    <property type="entry name" value="FMT C-terminal domain-like"/>
    <property type="match status" value="1"/>
</dbReference>